<keyword evidence="3" id="KW-1185">Reference proteome</keyword>
<proteinExistence type="predicted"/>
<gene>
    <name evidence="2" type="ORF">NBRC3257_2838</name>
</gene>
<protein>
    <submittedName>
        <fullName evidence="2">Uncharacterized protein</fullName>
    </submittedName>
</protein>
<sequence length="212" mass="24247">MPHRLLLRHLPRRNHHVLAMSPEPSLFDIPNRESYKQRKRQKKNNIRKEERPEAETQASSHLPFVFLGKNSTDLLLNPDGDMNPALDSKGFGAYALGGSSPGVPVTHQVDITTSRTWSIAATKKTCRLGDIREHHPEQLHRYKPQVASVRERVLMCEELRKAIKDVRSEDCGWLIRAERERRHKEYMGNTAISLIKPVIARVLNTKGAVRVV</sequence>
<evidence type="ECO:0000313" key="2">
    <source>
        <dbReference type="EMBL" id="GAD27839.1"/>
    </source>
</evidence>
<comment type="caution">
    <text evidence="2">The sequence shown here is derived from an EMBL/GenBank/DDBJ whole genome shotgun (WGS) entry which is preliminary data.</text>
</comment>
<reference evidence="2 3" key="1">
    <citation type="submission" date="2013-08" db="EMBL/GenBank/DDBJ databases">
        <title>Gluconobacter thailandicus NBRC 3257 whole genome sequence.</title>
        <authorList>
            <person name="Matsutani M."/>
            <person name="Yakushi T."/>
            <person name="Matsushita K."/>
        </authorList>
    </citation>
    <scope>NUCLEOTIDE SEQUENCE [LARGE SCALE GENOMIC DNA]</scope>
    <source>
        <strain evidence="2 3">NBRC 3257</strain>
    </source>
</reference>
<evidence type="ECO:0000256" key="1">
    <source>
        <dbReference type="SAM" id="MobiDB-lite"/>
    </source>
</evidence>
<organism evidence="2 3">
    <name type="scientific">Gluconobacter thailandicus NBRC 3257</name>
    <dbReference type="NCBI Taxonomy" id="1381097"/>
    <lineage>
        <taxon>Bacteria</taxon>
        <taxon>Pseudomonadati</taxon>
        <taxon>Pseudomonadota</taxon>
        <taxon>Alphaproteobacteria</taxon>
        <taxon>Acetobacterales</taxon>
        <taxon>Acetobacteraceae</taxon>
        <taxon>Gluconobacter</taxon>
    </lineage>
</organism>
<evidence type="ECO:0000313" key="3">
    <source>
        <dbReference type="Proteomes" id="UP000018209"/>
    </source>
</evidence>
<dbReference type="EMBL" id="BASM01000037">
    <property type="protein sequence ID" value="GAD27839.1"/>
    <property type="molecule type" value="Genomic_DNA"/>
</dbReference>
<feature type="region of interest" description="Disordered" evidence="1">
    <location>
        <begin position="23"/>
        <end position="60"/>
    </location>
</feature>
<accession>A0ABQ0J055</accession>
<name>A0ABQ0J055_GLUTH</name>
<dbReference type="Proteomes" id="UP000018209">
    <property type="component" value="Unassembled WGS sequence"/>
</dbReference>